<evidence type="ECO:0000256" key="1">
    <source>
        <dbReference type="ARBA" id="ARBA00003937"/>
    </source>
</evidence>
<proteinExistence type="inferred from homology"/>
<feature type="binding site" evidence="12">
    <location>
        <position position="141"/>
    </location>
    <ligand>
        <name>CoA</name>
        <dbReference type="ChEBI" id="CHEBI:57287"/>
    </ligand>
</feature>
<evidence type="ECO:0000256" key="5">
    <source>
        <dbReference type="ARBA" id="ARBA00019087"/>
    </source>
</evidence>
<comment type="cofactor">
    <cofactor evidence="13">
        <name>Mg(2+)</name>
        <dbReference type="ChEBI" id="CHEBI:18420"/>
    </cofactor>
</comment>
<comment type="caution">
    <text evidence="16">The sequence shown here is derived from an EMBL/GenBank/DDBJ whole genome shotgun (WGS) entry which is preliminary data.</text>
</comment>
<evidence type="ECO:0000313" key="17">
    <source>
        <dbReference type="Proteomes" id="UP001170624"/>
    </source>
</evidence>
<keyword evidence="6 16" id="KW-0808">Transferase</keyword>
<dbReference type="GO" id="GO:0009239">
    <property type="term" value="P:enterobactin biosynthetic process"/>
    <property type="evidence" value="ECO:0007669"/>
    <property type="project" value="UniProtKB-KW"/>
</dbReference>
<comment type="catalytic activity">
    <reaction evidence="10">
        <text>apo-[aryl-carrier protein] + CoA = holo-[aryl-carrier protein] + adenosine 3',5'-bisphosphate + H(+)</text>
        <dbReference type="Rhea" id="RHEA:48404"/>
        <dbReference type="Rhea" id="RHEA-COMP:15903"/>
        <dbReference type="Rhea" id="RHEA-COMP:17557"/>
        <dbReference type="ChEBI" id="CHEBI:15378"/>
        <dbReference type="ChEBI" id="CHEBI:29999"/>
        <dbReference type="ChEBI" id="CHEBI:57287"/>
        <dbReference type="ChEBI" id="CHEBI:58343"/>
        <dbReference type="ChEBI" id="CHEBI:64479"/>
    </reaction>
</comment>
<evidence type="ECO:0000256" key="7">
    <source>
        <dbReference type="ARBA" id="ARBA00023191"/>
    </source>
</evidence>
<organism evidence="16 17">
    <name type="scientific">Photobacterium sanguinicancri</name>
    <dbReference type="NCBI Taxonomy" id="875932"/>
    <lineage>
        <taxon>Bacteria</taxon>
        <taxon>Pseudomonadati</taxon>
        <taxon>Pseudomonadota</taxon>
        <taxon>Gammaproteobacteria</taxon>
        <taxon>Vibrionales</taxon>
        <taxon>Vibrionaceae</taxon>
        <taxon>Photobacterium</taxon>
    </lineage>
</organism>
<evidence type="ECO:0000256" key="3">
    <source>
        <dbReference type="ARBA" id="ARBA00008342"/>
    </source>
</evidence>
<protein>
    <recommendedName>
        <fullName evidence="5">Enterobactin synthase component D</fullName>
    </recommendedName>
    <alternativeName>
        <fullName evidence="8">4'-phosphopantetheinyl transferase EntD</fullName>
    </alternativeName>
    <alternativeName>
        <fullName evidence="9">Enterochelin synthase D</fullName>
    </alternativeName>
</protein>
<feature type="domain" description="4'-phosphopantetheinyl transferase N-terminal" evidence="15">
    <location>
        <begin position="20"/>
        <end position="80"/>
    </location>
</feature>
<dbReference type="PANTHER" id="PTHR38096">
    <property type="entry name" value="ENTEROBACTIN SYNTHASE COMPONENT D"/>
    <property type="match status" value="1"/>
</dbReference>
<feature type="binding site" evidence="12">
    <location>
        <position position="145"/>
    </location>
    <ligand>
        <name>CoA</name>
        <dbReference type="ChEBI" id="CHEBI:57287"/>
    </ligand>
</feature>
<name>A0AAW7Y9T9_9GAMM</name>
<feature type="domain" description="4'-phosphopantetheinyl transferase" evidence="14">
    <location>
        <begin position="92"/>
        <end position="178"/>
    </location>
</feature>
<evidence type="ECO:0000256" key="12">
    <source>
        <dbReference type="PIRSR" id="PIRSR603542-1"/>
    </source>
</evidence>
<feature type="binding site" evidence="12">
    <location>
        <position position="96"/>
    </location>
    <ligand>
        <name>CoA</name>
        <dbReference type="ChEBI" id="CHEBI:57287"/>
    </ligand>
</feature>
<evidence type="ECO:0000313" key="16">
    <source>
        <dbReference type="EMBL" id="MDO6544745.1"/>
    </source>
</evidence>
<evidence type="ECO:0000256" key="2">
    <source>
        <dbReference type="ARBA" id="ARBA00004993"/>
    </source>
</evidence>
<accession>A0AAW7Y9T9</accession>
<keyword evidence="13" id="KW-0460">Magnesium</keyword>
<dbReference type="GO" id="GO:0005886">
    <property type="term" value="C:plasma membrane"/>
    <property type="evidence" value="ECO:0007669"/>
    <property type="project" value="TreeGrafter"/>
</dbReference>
<dbReference type="Gene3D" id="3.90.470.20">
    <property type="entry name" value="4'-phosphopantetheinyl transferase domain"/>
    <property type="match status" value="1"/>
</dbReference>
<comment type="similarity">
    <text evidence="3">Belongs to the P-Pant transferase superfamily. EntD family.</text>
</comment>
<feature type="binding site" evidence="12">
    <location>
        <position position="35"/>
    </location>
    <ligand>
        <name>CoA</name>
        <dbReference type="ChEBI" id="CHEBI:57287"/>
    </ligand>
</feature>
<dbReference type="InterPro" id="IPR037143">
    <property type="entry name" value="4-PPantetheinyl_Trfase_dom_sf"/>
</dbReference>
<evidence type="ECO:0000256" key="9">
    <source>
        <dbReference type="ARBA" id="ARBA00031996"/>
    </source>
</evidence>
<gene>
    <name evidence="16" type="ORF">Q4568_19595</name>
</gene>
<comment type="catalytic activity">
    <reaction evidence="11">
        <text>apo-[peptidyl-carrier protein] + CoA = holo-[peptidyl-carrier protein] + adenosine 3',5'-bisphosphate + H(+)</text>
        <dbReference type="Rhea" id="RHEA:46228"/>
        <dbReference type="Rhea" id="RHEA-COMP:11479"/>
        <dbReference type="Rhea" id="RHEA-COMP:11480"/>
        <dbReference type="ChEBI" id="CHEBI:15378"/>
        <dbReference type="ChEBI" id="CHEBI:29999"/>
        <dbReference type="ChEBI" id="CHEBI:57287"/>
        <dbReference type="ChEBI" id="CHEBI:58343"/>
        <dbReference type="ChEBI" id="CHEBI:64479"/>
    </reaction>
</comment>
<evidence type="ECO:0000256" key="8">
    <source>
        <dbReference type="ARBA" id="ARBA00029894"/>
    </source>
</evidence>
<dbReference type="InterPro" id="IPR041354">
    <property type="entry name" value="4PPT_N"/>
</dbReference>
<evidence type="ECO:0000256" key="4">
    <source>
        <dbReference type="ARBA" id="ARBA00011503"/>
    </source>
</evidence>
<comment type="subunit">
    <text evidence="4">EntB, EntD, EntE, and EntF form a multienzyme complex called enterobactin synthase.</text>
</comment>
<evidence type="ECO:0000259" key="15">
    <source>
        <dbReference type="Pfam" id="PF17837"/>
    </source>
</evidence>
<sequence length="211" mass="23777">MNAFQPFFYQRLNIIYTPQLQKSVTKRQAEFLAGRLCVKLLMHRLLGYSTPVPISPDRSPSWPVGVTGSISHSNNHAIATLTQNQNKKTNISLGVDIQEIITSEQSDHIHTLISTPNEIALLQKNGLSLKCATTLLFSAKEAIYKSIYPHIKEIIGFNSVALIELNITEQKLTFSPSITLCKQFGISRNIYCQYRNTEDSNAIITFCIYQQ</sequence>
<dbReference type="GO" id="GO:0009366">
    <property type="term" value="C:enterobactin synthetase complex"/>
    <property type="evidence" value="ECO:0007669"/>
    <property type="project" value="InterPro"/>
</dbReference>
<dbReference type="Pfam" id="PF01648">
    <property type="entry name" value="ACPS"/>
    <property type="match status" value="1"/>
</dbReference>
<evidence type="ECO:0000259" key="14">
    <source>
        <dbReference type="Pfam" id="PF01648"/>
    </source>
</evidence>
<dbReference type="PRINTS" id="PR01399">
    <property type="entry name" value="ENTSNTHTASED"/>
</dbReference>
<dbReference type="GO" id="GO:0008897">
    <property type="term" value="F:holo-[acyl-carrier-protein] synthase activity"/>
    <property type="evidence" value="ECO:0007669"/>
    <property type="project" value="InterPro"/>
</dbReference>
<dbReference type="Pfam" id="PF17837">
    <property type="entry name" value="4PPT_N"/>
    <property type="match status" value="1"/>
</dbReference>
<dbReference type="Proteomes" id="UP001170624">
    <property type="component" value="Unassembled WGS sequence"/>
</dbReference>
<dbReference type="InterPro" id="IPR003542">
    <property type="entry name" value="Enbac_synth_compD-like"/>
</dbReference>
<comment type="pathway">
    <text evidence="2">Siderophore biosynthesis; enterobactin biosynthesis.</text>
</comment>
<feature type="binding site" evidence="13">
    <location>
        <position position="96"/>
    </location>
    <ligand>
        <name>Mg(2+)</name>
        <dbReference type="ChEBI" id="CHEBI:18420"/>
    </ligand>
</feature>
<comment type="function">
    <text evidence="1">Involved in the biosynthesis of the siderophore enterobactin (enterochelin), which is a macrocyclic trimeric lactone of N-(2,3-dihydroxybenzoyl)-serine. The serine trilactone serves as a scaffolding for the three catechol functionalities that provide hexadentate coordination for the tightly ligated iron(2+) atoms. Plays an essential role in the assembly of the enterobactin by catalyzing the transfer of the 4'-phosphopantetheine (Ppant) moiety from coenzyme A to the apo-domains of both EntB (ArCP domain) and EntF (PCP domain) to yield their holo-forms which make them competent for the activation of 2,3-dihydroxybenzoate (DHB) and L-serine, respectively.</text>
</comment>
<dbReference type="InterPro" id="IPR008278">
    <property type="entry name" value="4-PPantetheinyl_Trfase_dom"/>
</dbReference>
<dbReference type="PANTHER" id="PTHR38096:SF1">
    <property type="entry name" value="ENTEROBACTIN SYNTHASE COMPONENT D"/>
    <property type="match status" value="1"/>
</dbReference>
<evidence type="ECO:0000256" key="11">
    <source>
        <dbReference type="ARBA" id="ARBA00049191"/>
    </source>
</evidence>
<reference evidence="16" key="1">
    <citation type="submission" date="2023-07" db="EMBL/GenBank/DDBJ databases">
        <title>Genome content predicts the carbon catabolic preferences of heterotrophic bacteria.</title>
        <authorList>
            <person name="Gralka M."/>
        </authorList>
    </citation>
    <scope>NUCLEOTIDE SEQUENCE</scope>
    <source>
        <strain evidence="16">G2M05</strain>
    </source>
</reference>
<feature type="binding site" evidence="13">
    <location>
        <position position="97"/>
    </location>
    <ligand>
        <name>Mg(2+)</name>
        <dbReference type="ChEBI" id="CHEBI:18420"/>
    </ligand>
</feature>
<dbReference type="SUPFAM" id="SSF56214">
    <property type="entry name" value="4'-phosphopantetheinyl transferase"/>
    <property type="match status" value="1"/>
</dbReference>
<dbReference type="GO" id="GO:0000287">
    <property type="term" value="F:magnesium ion binding"/>
    <property type="evidence" value="ECO:0007669"/>
    <property type="project" value="InterPro"/>
</dbReference>
<evidence type="ECO:0000256" key="13">
    <source>
        <dbReference type="PIRSR" id="PIRSR603542-2"/>
    </source>
</evidence>
<dbReference type="RefSeq" id="WP_162267729.1">
    <property type="nucleotide sequence ID" value="NZ_AP024851.1"/>
</dbReference>
<dbReference type="EMBL" id="JAUOPU010000030">
    <property type="protein sequence ID" value="MDO6544745.1"/>
    <property type="molecule type" value="Genomic_DNA"/>
</dbReference>
<keyword evidence="7" id="KW-0259">Enterobactin biosynthesis</keyword>
<feature type="binding site" evidence="12">
    <location>
        <begin position="71"/>
        <end position="72"/>
    </location>
    <ligand>
        <name>CoA</name>
        <dbReference type="ChEBI" id="CHEBI:57287"/>
    </ligand>
</feature>
<keyword evidence="13" id="KW-0479">Metal-binding</keyword>
<evidence type="ECO:0000256" key="10">
    <source>
        <dbReference type="ARBA" id="ARBA00049176"/>
    </source>
</evidence>
<feature type="binding site" evidence="12">
    <location>
        <position position="27"/>
    </location>
    <ligand>
        <name>CoA</name>
        <dbReference type="ChEBI" id="CHEBI:57287"/>
    </ligand>
</feature>
<dbReference type="AlphaFoldDB" id="A0AAW7Y9T9"/>
<evidence type="ECO:0000256" key="6">
    <source>
        <dbReference type="ARBA" id="ARBA00022679"/>
    </source>
</evidence>